<comment type="caution">
    <text evidence="1">The sequence shown here is derived from an EMBL/GenBank/DDBJ whole genome shotgun (WGS) entry which is preliminary data.</text>
</comment>
<dbReference type="AlphaFoldDB" id="A0A0W8FHG4"/>
<gene>
    <name evidence="1" type="ORF">ASZ90_009946</name>
</gene>
<accession>A0A0W8FHG4</accession>
<reference evidence="1" key="1">
    <citation type="journal article" date="2015" name="Proc. Natl. Acad. Sci. U.S.A.">
        <title>Networks of energetic and metabolic interactions define dynamics in microbial communities.</title>
        <authorList>
            <person name="Embree M."/>
            <person name="Liu J.K."/>
            <person name="Al-Bassam M.M."/>
            <person name="Zengler K."/>
        </authorList>
    </citation>
    <scope>NUCLEOTIDE SEQUENCE</scope>
</reference>
<name>A0A0W8FHG4_9ZZZZ</name>
<dbReference type="EMBL" id="LNQE01001204">
    <property type="protein sequence ID" value="KUG20315.1"/>
    <property type="molecule type" value="Genomic_DNA"/>
</dbReference>
<sequence length="51" mass="5393">MFRAGFPPGSRFGSAAVVGNGVHRPGRRPPGHCCIPCCLHKSAMPEFRGEG</sequence>
<organism evidence="1">
    <name type="scientific">hydrocarbon metagenome</name>
    <dbReference type="NCBI Taxonomy" id="938273"/>
    <lineage>
        <taxon>unclassified sequences</taxon>
        <taxon>metagenomes</taxon>
        <taxon>ecological metagenomes</taxon>
    </lineage>
</organism>
<evidence type="ECO:0000313" key="1">
    <source>
        <dbReference type="EMBL" id="KUG20315.1"/>
    </source>
</evidence>
<proteinExistence type="predicted"/>
<protein>
    <submittedName>
        <fullName evidence="1">Uncharacterized protein</fullName>
    </submittedName>
</protein>